<dbReference type="PANTHER" id="PTHR10314">
    <property type="entry name" value="CYSTATHIONINE BETA-SYNTHASE"/>
    <property type="match status" value="1"/>
</dbReference>
<dbReference type="SUPFAM" id="SSF53686">
    <property type="entry name" value="Tryptophan synthase beta subunit-like PLP-dependent enzymes"/>
    <property type="match status" value="1"/>
</dbReference>
<organism evidence="2">
    <name type="scientific">Fervidicoccus fontis</name>
    <dbReference type="NCBI Taxonomy" id="683846"/>
    <lineage>
        <taxon>Archaea</taxon>
        <taxon>Thermoproteota</taxon>
        <taxon>Thermoprotei</taxon>
        <taxon>Fervidicoccales</taxon>
        <taxon>Fervidicoccaceae</taxon>
        <taxon>Fervidicoccus</taxon>
    </lineage>
</organism>
<dbReference type="Pfam" id="PF00291">
    <property type="entry name" value="PALP"/>
    <property type="match status" value="1"/>
</dbReference>
<dbReference type="InterPro" id="IPR024934">
    <property type="entry name" value="Rubredoxin-like_dom"/>
</dbReference>
<dbReference type="CDD" id="cd00350">
    <property type="entry name" value="rubredoxin_like"/>
    <property type="match status" value="1"/>
</dbReference>
<dbReference type="InterPro" id="IPR050214">
    <property type="entry name" value="Cys_Synth/Cystath_Beta-Synth"/>
</dbReference>
<protein>
    <submittedName>
        <fullName evidence="2">Pyridoxal-phosphate dependent enzyme</fullName>
    </submittedName>
</protein>
<feature type="domain" description="Rubredoxin-like" evidence="1">
    <location>
        <begin position="3"/>
        <end position="42"/>
    </location>
</feature>
<gene>
    <name evidence="2" type="ORF">ENO39_02695</name>
</gene>
<dbReference type="Gene3D" id="3.40.50.1100">
    <property type="match status" value="2"/>
</dbReference>
<dbReference type="InterPro" id="IPR001926">
    <property type="entry name" value="TrpB-like_PALP"/>
</dbReference>
<evidence type="ECO:0000259" key="1">
    <source>
        <dbReference type="PROSITE" id="PS50903"/>
    </source>
</evidence>
<sequence>MESYTFICPKCGKEFEDAPKDWKCPYCGSSLNLAKKPKIFRYRIMGEGNTPLVKEKIGGKELFFKLEYLNPTGSFKDRGTSATVQYFLKKKCSSFIEDSSGNTGISTAVYARRVNRESYIFSPKTIAESKKKLLNLLGAKLTITETREEAFNLAVKMAKKYENACYIGHMVNPIFNYGMSFLVEEVLKKTIGITDVIVPLASGTLLLGIFEGFKRNIDKNGGLPKIWAVQPTRTGYLRGKVKIVHESQGRSDSADALVVSNPARINDIINAINETKGGGIIVDDEDIKEGMRNLYSRGFIVEPSSSVVWKAFELLNREELIGSKILIPLTGSGLKYLHSI</sequence>
<dbReference type="PROSITE" id="PS50903">
    <property type="entry name" value="RUBREDOXIN_LIKE"/>
    <property type="match status" value="1"/>
</dbReference>
<comment type="caution">
    <text evidence="2">The sequence shown here is derived from an EMBL/GenBank/DDBJ whole genome shotgun (WGS) entry which is preliminary data.</text>
</comment>
<proteinExistence type="predicted"/>
<dbReference type="RefSeq" id="WP_272985277.1">
    <property type="nucleotide sequence ID" value="NZ_DSFH01000039.1"/>
</dbReference>
<dbReference type="Gene3D" id="2.20.28.30">
    <property type="entry name" value="RNA polymerase ii, chain L"/>
    <property type="match status" value="1"/>
</dbReference>
<name>A0A7C2ZDJ8_9CREN</name>
<dbReference type="GO" id="GO:0005506">
    <property type="term" value="F:iron ion binding"/>
    <property type="evidence" value="ECO:0007669"/>
    <property type="project" value="InterPro"/>
</dbReference>
<accession>A0A7C2ZDJ8</accession>
<evidence type="ECO:0000313" key="2">
    <source>
        <dbReference type="EMBL" id="HEW63950.1"/>
    </source>
</evidence>
<reference evidence="2" key="1">
    <citation type="journal article" date="2020" name="mSystems">
        <title>Genome- and Community-Level Interaction Insights into Carbon Utilization and Element Cycling Functions of Hydrothermarchaeota in Hydrothermal Sediment.</title>
        <authorList>
            <person name="Zhou Z."/>
            <person name="Liu Y."/>
            <person name="Xu W."/>
            <person name="Pan J."/>
            <person name="Luo Z.H."/>
            <person name="Li M."/>
        </authorList>
    </citation>
    <scope>NUCLEOTIDE SEQUENCE [LARGE SCALE GENOMIC DNA]</scope>
    <source>
        <strain evidence="2">SpSt-1261</strain>
    </source>
</reference>
<dbReference type="EMBL" id="DSFH01000039">
    <property type="protein sequence ID" value="HEW63950.1"/>
    <property type="molecule type" value="Genomic_DNA"/>
</dbReference>
<dbReference type="InterPro" id="IPR036052">
    <property type="entry name" value="TrpB-like_PALP_sf"/>
</dbReference>
<dbReference type="Proteomes" id="UP000886076">
    <property type="component" value="Unassembled WGS sequence"/>
</dbReference>
<dbReference type="AlphaFoldDB" id="A0A7C2ZDJ8"/>